<proteinExistence type="predicted"/>
<evidence type="ECO:0000313" key="1">
    <source>
        <dbReference type="EMBL" id="KZO97200.1"/>
    </source>
</evidence>
<dbReference type="EMBL" id="KV417281">
    <property type="protein sequence ID" value="KZO97200.1"/>
    <property type="molecule type" value="Genomic_DNA"/>
</dbReference>
<evidence type="ECO:0000313" key="2">
    <source>
        <dbReference type="Proteomes" id="UP000076738"/>
    </source>
</evidence>
<accession>A0A167MZF9</accession>
<sequence length="128" mass="13408">MVWGNKPRYIMTTLHGGGAAGACSSAVMGSDGGAPTSLPPVRCLPPSSCWTGRVAPPWACFHPFTPHKMPHPFLRLGPRPGPAVRHNSDMVTCHLPVGVFLGLATNGRDESGAGIMLLLSPCSRQQPG</sequence>
<gene>
    <name evidence="1" type="ORF">CALVIDRAFT_96904</name>
</gene>
<name>A0A167MZF9_CALVF</name>
<organism evidence="1 2">
    <name type="scientific">Calocera viscosa (strain TUFC12733)</name>
    <dbReference type="NCBI Taxonomy" id="1330018"/>
    <lineage>
        <taxon>Eukaryota</taxon>
        <taxon>Fungi</taxon>
        <taxon>Dikarya</taxon>
        <taxon>Basidiomycota</taxon>
        <taxon>Agaricomycotina</taxon>
        <taxon>Dacrymycetes</taxon>
        <taxon>Dacrymycetales</taxon>
        <taxon>Dacrymycetaceae</taxon>
        <taxon>Calocera</taxon>
    </lineage>
</organism>
<dbReference type="AlphaFoldDB" id="A0A167MZF9"/>
<keyword evidence="2" id="KW-1185">Reference proteome</keyword>
<protein>
    <submittedName>
        <fullName evidence="1">Uncharacterized protein</fullName>
    </submittedName>
</protein>
<reference evidence="1 2" key="1">
    <citation type="journal article" date="2016" name="Mol. Biol. Evol.">
        <title>Comparative Genomics of Early-Diverging Mushroom-Forming Fungi Provides Insights into the Origins of Lignocellulose Decay Capabilities.</title>
        <authorList>
            <person name="Nagy L.G."/>
            <person name="Riley R."/>
            <person name="Tritt A."/>
            <person name="Adam C."/>
            <person name="Daum C."/>
            <person name="Floudas D."/>
            <person name="Sun H."/>
            <person name="Yadav J.S."/>
            <person name="Pangilinan J."/>
            <person name="Larsson K.H."/>
            <person name="Matsuura K."/>
            <person name="Barry K."/>
            <person name="Labutti K."/>
            <person name="Kuo R."/>
            <person name="Ohm R.A."/>
            <person name="Bhattacharya S.S."/>
            <person name="Shirouzu T."/>
            <person name="Yoshinaga Y."/>
            <person name="Martin F.M."/>
            <person name="Grigoriev I.V."/>
            <person name="Hibbett D.S."/>
        </authorList>
    </citation>
    <scope>NUCLEOTIDE SEQUENCE [LARGE SCALE GENOMIC DNA]</scope>
    <source>
        <strain evidence="1 2">TUFC12733</strain>
    </source>
</reference>
<dbReference type="PROSITE" id="PS51257">
    <property type="entry name" value="PROKAR_LIPOPROTEIN"/>
    <property type="match status" value="1"/>
</dbReference>
<dbReference type="Proteomes" id="UP000076738">
    <property type="component" value="Unassembled WGS sequence"/>
</dbReference>